<dbReference type="AlphaFoldDB" id="A0AAW2LAV5"/>
<accession>A0AAW2LAV5</accession>
<reference evidence="2" key="1">
    <citation type="submission" date="2020-06" db="EMBL/GenBank/DDBJ databases">
        <authorList>
            <person name="Li T."/>
            <person name="Hu X."/>
            <person name="Zhang T."/>
            <person name="Song X."/>
            <person name="Zhang H."/>
            <person name="Dai N."/>
            <person name="Sheng W."/>
            <person name="Hou X."/>
            <person name="Wei L."/>
        </authorList>
    </citation>
    <scope>NUCLEOTIDE SEQUENCE</scope>
    <source>
        <strain evidence="2">G02</strain>
        <tissue evidence="2">Leaf</tissue>
    </source>
</reference>
<reference evidence="2" key="2">
    <citation type="journal article" date="2024" name="Plant">
        <title>Genomic evolution and insights into agronomic trait innovations of Sesamum species.</title>
        <authorList>
            <person name="Miao H."/>
            <person name="Wang L."/>
            <person name="Qu L."/>
            <person name="Liu H."/>
            <person name="Sun Y."/>
            <person name="Le M."/>
            <person name="Wang Q."/>
            <person name="Wei S."/>
            <person name="Zheng Y."/>
            <person name="Lin W."/>
            <person name="Duan Y."/>
            <person name="Cao H."/>
            <person name="Xiong S."/>
            <person name="Wang X."/>
            <person name="Wei L."/>
            <person name="Li C."/>
            <person name="Ma Q."/>
            <person name="Ju M."/>
            <person name="Zhao R."/>
            <person name="Li G."/>
            <person name="Mu C."/>
            <person name="Tian Q."/>
            <person name="Mei H."/>
            <person name="Zhang T."/>
            <person name="Gao T."/>
            <person name="Zhang H."/>
        </authorList>
    </citation>
    <scope>NUCLEOTIDE SEQUENCE</scope>
    <source>
        <strain evidence="2">G02</strain>
    </source>
</reference>
<organism evidence="2">
    <name type="scientific">Sesamum radiatum</name>
    <name type="common">Black benniseed</name>
    <dbReference type="NCBI Taxonomy" id="300843"/>
    <lineage>
        <taxon>Eukaryota</taxon>
        <taxon>Viridiplantae</taxon>
        <taxon>Streptophyta</taxon>
        <taxon>Embryophyta</taxon>
        <taxon>Tracheophyta</taxon>
        <taxon>Spermatophyta</taxon>
        <taxon>Magnoliopsida</taxon>
        <taxon>eudicotyledons</taxon>
        <taxon>Gunneridae</taxon>
        <taxon>Pentapetalae</taxon>
        <taxon>asterids</taxon>
        <taxon>lamiids</taxon>
        <taxon>Lamiales</taxon>
        <taxon>Pedaliaceae</taxon>
        <taxon>Sesamum</taxon>
    </lineage>
</organism>
<name>A0AAW2LAV5_SESRA</name>
<feature type="region of interest" description="Disordered" evidence="1">
    <location>
        <begin position="62"/>
        <end position="110"/>
    </location>
</feature>
<feature type="compositionally biased region" description="Basic and acidic residues" evidence="1">
    <location>
        <begin position="62"/>
        <end position="89"/>
    </location>
</feature>
<sequence>MVDTPSAYHVILGRPTLNTFQAIISTYHMKIKFPTSGFVGEAQRDPLQSRECYVEVVCKEQKRNHEEVSKETPPSKRGKDDERMEEAKGTEGAPPKVQPTEELLNIELVP</sequence>
<dbReference type="EMBL" id="JACGWJ010000025">
    <property type="protein sequence ID" value="KAL0315306.1"/>
    <property type="molecule type" value="Genomic_DNA"/>
</dbReference>
<gene>
    <name evidence="2" type="ORF">Sradi_5408800</name>
</gene>
<protein>
    <submittedName>
        <fullName evidence="2">Uncharacterized protein</fullName>
    </submittedName>
</protein>
<evidence type="ECO:0000256" key="1">
    <source>
        <dbReference type="SAM" id="MobiDB-lite"/>
    </source>
</evidence>
<proteinExistence type="predicted"/>
<comment type="caution">
    <text evidence="2">The sequence shown here is derived from an EMBL/GenBank/DDBJ whole genome shotgun (WGS) entry which is preliminary data.</text>
</comment>
<evidence type="ECO:0000313" key="2">
    <source>
        <dbReference type="EMBL" id="KAL0315306.1"/>
    </source>
</evidence>